<keyword evidence="7" id="KW-0963">Cytoplasm</keyword>
<dbReference type="GO" id="GO:0000278">
    <property type="term" value="P:mitotic cell cycle"/>
    <property type="evidence" value="ECO:0007669"/>
    <property type="project" value="InterPro"/>
</dbReference>
<evidence type="ECO:0000256" key="6">
    <source>
        <dbReference type="ARBA" id="ARBA00022454"/>
    </source>
</evidence>
<evidence type="ECO:0000256" key="11">
    <source>
        <dbReference type="ARBA" id="ARBA00022829"/>
    </source>
</evidence>
<keyword evidence="6" id="KW-0158">Chromosome</keyword>
<evidence type="ECO:0000256" key="12">
    <source>
        <dbReference type="ARBA" id="ARBA00022838"/>
    </source>
</evidence>
<evidence type="ECO:0000256" key="4">
    <source>
        <dbReference type="ARBA" id="ARBA00005501"/>
    </source>
</evidence>
<feature type="region of interest" description="Disordered" evidence="18">
    <location>
        <begin position="1"/>
        <end position="24"/>
    </location>
</feature>
<dbReference type="GO" id="GO:0044732">
    <property type="term" value="C:mitotic spindle pole body"/>
    <property type="evidence" value="ECO:0007669"/>
    <property type="project" value="TreeGrafter"/>
</dbReference>
<dbReference type="Pfam" id="PF08654">
    <property type="entry name" value="DASH_Dad2"/>
    <property type="match status" value="1"/>
</dbReference>
<evidence type="ECO:0000256" key="16">
    <source>
        <dbReference type="ARBA" id="ARBA00023328"/>
    </source>
</evidence>
<keyword evidence="12" id="KW-0995">Kinetochore</keyword>
<keyword evidence="16" id="KW-0137">Centromere</keyword>
<evidence type="ECO:0000256" key="9">
    <source>
        <dbReference type="ARBA" id="ARBA00022701"/>
    </source>
</evidence>
<keyword evidence="15" id="KW-0131">Cell cycle</keyword>
<protein>
    <recommendedName>
        <fullName evidence="5">DASH complex subunit DAD2</fullName>
    </recommendedName>
    <alternativeName>
        <fullName evidence="17">Outer kinetochore protein DAD2</fullName>
    </alternativeName>
</protein>
<reference evidence="19 20" key="1">
    <citation type="submission" date="2016-07" db="EMBL/GenBank/DDBJ databases">
        <title>Pervasive Adenine N6-methylation of Active Genes in Fungi.</title>
        <authorList>
            <consortium name="DOE Joint Genome Institute"/>
            <person name="Mondo S.J."/>
            <person name="Dannebaum R.O."/>
            <person name="Kuo R.C."/>
            <person name="Labutti K."/>
            <person name="Haridas S."/>
            <person name="Kuo A."/>
            <person name="Salamov A."/>
            <person name="Ahrendt S.R."/>
            <person name="Lipzen A."/>
            <person name="Sullivan W."/>
            <person name="Andreopoulos W.B."/>
            <person name="Clum A."/>
            <person name="Lindquist E."/>
            <person name="Daum C."/>
            <person name="Ramamoorthy G.K."/>
            <person name="Gryganskyi A."/>
            <person name="Culley D."/>
            <person name="Magnuson J.K."/>
            <person name="James T.Y."/>
            <person name="O'Malley M.A."/>
            <person name="Stajich J.E."/>
            <person name="Spatafora J.W."/>
            <person name="Visel A."/>
            <person name="Grigoriev I.V."/>
        </authorList>
    </citation>
    <scope>NUCLEOTIDE SEQUENCE [LARGE SCALE GENOMIC DNA]</scope>
    <source>
        <strain evidence="19 20">CBS 115471</strain>
    </source>
</reference>
<comment type="similarity">
    <text evidence="4">Belongs to the DASH complex DAD2 family.</text>
</comment>
<dbReference type="OrthoDB" id="3230169at2759"/>
<name>A0A1Y1Z285_9PLEO</name>
<evidence type="ECO:0000256" key="3">
    <source>
        <dbReference type="ARBA" id="ARBA00004629"/>
    </source>
</evidence>
<feature type="compositionally biased region" description="Low complexity" evidence="18">
    <location>
        <begin position="14"/>
        <end position="24"/>
    </location>
</feature>
<feature type="region of interest" description="Disordered" evidence="18">
    <location>
        <begin position="92"/>
        <end position="140"/>
    </location>
</feature>
<feature type="compositionally biased region" description="Basic and acidic residues" evidence="18">
    <location>
        <begin position="97"/>
        <end position="110"/>
    </location>
</feature>
<evidence type="ECO:0000256" key="5">
    <source>
        <dbReference type="ARBA" id="ARBA00020260"/>
    </source>
</evidence>
<dbReference type="GO" id="GO:0005874">
    <property type="term" value="C:microtubule"/>
    <property type="evidence" value="ECO:0007669"/>
    <property type="project" value="UniProtKB-KW"/>
</dbReference>
<evidence type="ECO:0000313" key="20">
    <source>
        <dbReference type="Proteomes" id="UP000193144"/>
    </source>
</evidence>
<evidence type="ECO:0000256" key="10">
    <source>
        <dbReference type="ARBA" id="ARBA00022776"/>
    </source>
</evidence>
<evidence type="ECO:0000313" key="19">
    <source>
        <dbReference type="EMBL" id="ORY03945.1"/>
    </source>
</evidence>
<dbReference type="STRING" id="1231657.A0A1Y1Z285"/>
<evidence type="ECO:0000256" key="17">
    <source>
        <dbReference type="ARBA" id="ARBA00030568"/>
    </source>
</evidence>
<dbReference type="AlphaFoldDB" id="A0A1Y1Z285"/>
<keyword evidence="9" id="KW-0493">Microtubule</keyword>
<comment type="caution">
    <text evidence="19">The sequence shown here is derived from an EMBL/GenBank/DDBJ whole genome shotgun (WGS) entry which is preliminary data.</text>
</comment>
<keyword evidence="8" id="KW-0132">Cell division</keyword>
<evidence type="ECO:0000256" key="18">
    <source>
        <dbReference type="SAM" id="MobiDB-lite"/>
    </source>
</evidence>
<keyword evidence="14" id="KW-0539">Nucleus</keyword>
<proteinExistence type="inferred from homology"/>
<dbReference type="GO" id="GO:0051301">
    <property type="term" value="P:cell division"/>
    <property type="evidence" value="ECO:0007669"/>
    <property type="project" value="UniProtKB-KW"/>
</dbReference>
<evidence type="ECO:0000256" key="8">
    <source>
        <dbReference type="ARBA" id="ARBA00022618"/>
    </source>
</evidence>
<keyword evidence="13" id="KW-0206">Cytoskeleton</keyword>
<dbReference type="InterPro" id="IPR013963">
    <property type="entry name" value="DASH_Dad2"/>
</dbReference>
<dbReference type="EMBL" id="MCFA01000141">
    <property type="protein sequence ID" value="ORY03945.1"/>
    <property type="molecule type" value="Genomic_DNA"/>
</dbReference>
<evidence type="ECO:0000256" key="15">
    <source>
        <dbReference type="ARBA" id="ARBA00023306"/>
    </source>
</evidence>
<dbReference type="GO" id="GO:0008608">
    <property type="term" value="P:attachment of spindle microtubules to kinetochore"/>
    <property type="evidence" value="ECO:0007669"/>
    <property type="project" value="TreeGrafter"/>
</dbReference>
<comment type="subcellular location">
    <subcellularLocation>
        <location evidence="3">Chromosome</location>
        <location evidence="3">Centromere</location>
        <location evidence="3">Kinetochore</location>
    </subcellularLocation>
    <subcellularLocation>
        <location evidence="2">Cytoplasm</location>
        <location evidence="2">Cytoskeleton</location>
        <location evidence="2">Spindle</location>
    </subcellularLocation>
    <subcellularLocation>
        <location evidence="1">Nucleus</location>
    </subcellularLocation>
</comment>
<organism evidence="19 20">
    <name type="scientific">Clohesyomyces aquaticus</name>
    <dbReference type="NCBI Taxonomy" id="1231657"/>
    <lineage>
        <taxon>Eukaryota</taxon>
        <taxon>Fungi</taxon>
        <taxon>Dikarya</taxon>
        <taxon>Ascomycota</taxon>
        <taxon>Pezizomycotina</taxon>
        <taxon>Dothideomycetes</taxon>
        <taxon>Pleosporomycetidae</taxon>
        <taxon>Pleosporales</taxon>
        <taxon>Lindgomycetaceae</taxon>
        <taxon>Clohesyomyces</taxon>
    </lineage>
</organism>
<dbReference type="GO" id="GO:0042729">
    <property type="term" value="C:DASH complex"/>
    <property type="evidence" value="ECO:0007669"/>
    <property type="project" value="InterPro"/>
</dbReference>
<evidence type="ECO:0000256" key="14">
    <source>
        <dbReference type="ARBA" id="ARBA00023242"/>
    </source>
</evidence>
<keyword evidence="10" id="KW-0498">Mitosis</keyword>
<dbReference type="PANTHER" id="PTHR28036:SF1">
    <property type="entry name" value="DASH COMPLEX SUBUNIT DAD2"/>
    <property type="match status" value="1"/>
</dbReference>
<dbReference type="PANTHER" id="PTHR28036">
    <property type="entry name" value="DASH COMPLEX SUBUNIT DAD2"/>
    <property type="match status" value="1"/>
</dbReference>
<evidence type="ECO:0000256" key="2">
    <source>
        <dbReference type="ARBA" id="ARBA00004186"/>
    </source>
</evidence>
<evidence type="ECO:0000256" key="7">
    <source>
        <dbReference type="ARBA" id="ARBA00022490"/>
    </source>
</evidence>
<dbReference type="GO" id="GO:1990023">
    <property type="term" value="C:mitotic spindle midzone"/>
    <property type="evidence" value="ECO:0007669"/>
    <property type="project" value="TreeGrafter"/>
</dbReference>
<sequence length="140" mass="14726">MSYGRPLPSHLRNASSLGGSQPSSQSPVLVARIAEKKAELASLKELQALSAGLADQMQTLADKLGTLSSGTEAVAAVLSNWHNVLRAINMASAKLPKPKEDEDAEKKPESDPPLPQTLVRIPTQHAPTLIPQSTSGSAVE</sequence>
<evidence type="ECO:0000256" key="13">
    <source>
        <dbReference type="ARBA" id="ARBA00023212"/>
    </source>
</evidence>
<keyword evidence="20" id="KW-1185">Reference proteome</keyword>
<keyword evidence="11" id="KW-0159">Chromosome partition</keyword>
<accession>A0A1Y1Z285</accession>
<dbReference type="Proteomes" id="UP000193144">
    <property type="component" value="Unassembled WGS sequence"/>
</dbReference>
<feature type="compositionally biased region" description="Polar residues" evidence="18">
    <location>
        <begin position="130"/>
        <end position="140"/>
    </location>
</feature>
<evidence type="ECO:0000256" key="1">
    <source>
        <dbReference type="ARBA" id="ARBA00004123"/>
    </source>
</evidence>
<gene>
    <name evidence="19" type="ORF">BCR34DRAFT_605060</name>
</gene>